<protein>
    <submittedName>
        <fullName evidence="8">Piso0_005891 protein</fullName>
    </submittedName>
</protein>
<evidence type="ECO:0000256" key="3">
    <source>
        <dbReference type="ARBA" id="ARBA00022525"/>
    </source>
</evidence>
<evidence type="ECO:0000259" key="7">
    <source>
        <dbReference type="SMART" id="SM00198"/>
    </source>
</evidence>
<evidence type="ECO:0000256" key="5">
    <source>
        <dbReference type="SAM" id="MobiDB-lite"/>
    </source>
</evidence>
<dbReference type="SUPFAM" id="SSF55797">
    <property type="entry name" value="PR-1-like"/>
    <property type="match status" value="1"/>
</dbReference>
<dbReference type="InterPro" id="IPR018244">
    <property type="entry name" value="Allrgn_V5/Tpx1_CS"/>
</dbReference>
<evidence type="ECO:0000256" key="4">
    <source>
        <dbReference type="ARBA" id="ARBA00022729"/>
    </source>
</evidence>
<dbReference type="SMART" id="SM00198">
    <property type="entry name" value="SCP"/>
    <property type="match status" value="1"/>
</dbReference>
<feature type="domain" description="SCP" evidence="7">
    <location>
        <begin position="195"/>
        <end position="326"/>
    </location>
</feature>
<evidence type="ECO:0000313" key="9">
    <source>
        <dbReference type="Proteomes" id="UP000005222"/>
    </source>
</evidence>
<feature type="compositionally biased region" description="Low complexity" evidence="5">
    <location>
        <begin position="53"/>
        <end position="194"/>
    </location>
</feature>
<evidence type="ECO:0000256" key="2">
    <source>
        <dbReference type="ARBA" id="ARBA00009923"/>
    </source>
</evidence>
<evidence type="ECO:0000313" key="8">
    <source>
        <dbReference type="EMBL" id="CCE87342.1"/>
    </source>
</evidence>
<dbReference type="EMBL" id="FO082046">
    <property type="protein sequence ID" value="CCE87342.1"/>
    <property type="molecule type" value="Genomic_DNA"/>
</dbReference>
<dbReference type="InterPro" id="IPR035940">
    <property type="entry name" value="CAP_sf"/>
</dbReference>
<keyword evidence="9" id="KW-1185">Reference proteome</keyword>
<dbReference type="STRING" id="559304.G8Y083"/>
<dbReference type="Pfam" id="PF00188">
    <property type="entry name" value="CAP"/>
    <property type="match status" value="1"/>
</dbReference>
<dbReference type="Proteomes" id="UP000005222">
    <property type="component" value="Chromosome N"/>
</dbReference>
<evidence type="ECO:0000256" key="6">
    <source>
        <dbReference type="SAM" id="SignalP"/>
    </source>
</evidence>
<accession>G8Y083</accession>
<evidence type="ECO:0000256" key="1">
    <source>
        <dbReference type="ARBA" id="ARBA00004613"/>
    </source>
</evidence>
<dbReference type="InterPro" id="IPR001283">
    <property type="entry name" value="CRISP-related"/>
</dbReference>
<dbReference type="OrthoDB" id="337038at2759"/>
<dbReference type="PRINTS" id="PR00837">
    <property type="entry name" value="V5TPXLIKE"/>
</dbReference>
<reference evidence="8 9" key="1">
    <citation type="journal article" date="2012" name="G3 (Bethesda)">
        <title>Pichia sorbitophila, an interspecies yeast hybrid reveals early steps of genome resolution following polyploidization.</title>
        <authorList>
            <person name="Leh Louis V."/>
            <person name="Despons L."/>
            <person name="Friedrich A."/>
            <person name="Martin T."/>
            <person name="Durrens P."/>
            <person name="Casaregola S."/>
            <person name="Neuveglise C."/>
            <person name="Fairhead C."/>
            <person name="Marck C."/>
            <person name="Cruz J.A."/>
            <person name="Straub M.L."/>
            <person name="Kugler V."/>
            <person name="Sacerdot C."/>
            <person name="Uzunov Z."/>
            <person name="Thierry A."/>
            <person name="Weiss S."/>
            <person name="Bleykasten C."/>
            <person name="De Montigny J."/>
            <person name="Jacques N."/>
            <person name="Jung P."/>
            <person name="Lemaire M."/>
            <person name="Mallet S."/>
            <person name="Morel G."/>
            <person name="Richard G.F."/>
            <person name="Sarkar A."/>
            <person name="Savel G."/>
            <person name="Schacherer J."/>
            <person name="Seret M.L."/>
            <person name="Talla E."/>
            <person name="Samson G."/>
            <person name="Jubin C."/>
            <person name="Poulain J."/>
            <person name="Vacherie B."/>
            <person name="Barbe V."/>
            <person name="Pelletier E."/>
            <person name="Sherman D.J."/>
            <person name="Westhof E."/>
            <person name="Weissenbach J."/>
            <person name="Baret P.V."/>
            <person name="Wincker P."/>
            <person name="Gaillardin C."/>
            <person name="Dujon B."/>
            <person name="Souciet J.L."/>
        </authorList>
    </citation>
    <scope>NUCLEOTIDE SEQUENCE [LARGE SCALE GENOMIC DNA]</scope>
    <source>
        <strain evidence="9">ATCC MYA-4447 / BCRC 22081 / CBS 7064 / NBRC 10061 / NRRL Y-12695</strain>
    </source>
</reference>
<dbReference type="GO" id="GO:0005576">
    <property type="term" value="C:extracellular region"/>
    <property type="evidence" value="ECO:0007669"/>
    <property type="project" value="UniProtKB-SubCell"/>
</dbReference>
<comment type="subcellular location">
    <subcellularLocation>
        <location evidence="1">Secreted</location>
    </subcellularLocation>
</comment>
<dbReference type="GO" id="GO:0031982">
    <property type="term" value="C:vesicle"/>
    <property type="evidence" value="ECO:0007669"/>
    <property type="project" value="UniProtKB-ARBA"/>
</dbReference>
<proteinExistence type="inferred from homology"/>
<keyword evidence="4 6" id="KW-0732">Signal</keyword>
<name>G8Y083_PICSO</name>
<gene>
    <name evidence="8" type="primary">Piso0_005891</name>
    <name evidence="8" type="ORF">GNLVRS01_PISO0N24829g</name>
</gene>
<organism evidence="8 9">
    <name type="scientific">Pichia sorbitophila (strain ATCC MYA-4447 / BCRC 22081 / CBS 7064 / NBRC 10061 / NRRL Y-12695)</name>
    <name type="common">Hybrid yeast</name>
    <dbReference type="NCBI Taxonomy" id="559304"/>
    <lineage>
        <taxon>Eukaryota</taxon>
        <taxon>Fungi</taxon>
        <taxon>Dikarya</taxon>
        <taxon>Ascomycota</taxon>
        <taxon>Saccharomycotina</taxon>
        <taxon>Pichiomycetes</taxon>
        <taxon>Debaryomycetaceae</taxon>
        <taxon>Millerozyma</taxon>
    </lineage>
</organism>
<dbReference type="InterPro" id="IPR014044">
    <property type="entry name" value="CAP_dom"/>
</dbReference>
<sequence>MTSDRFFTLIAFLSLFMFIHAAPALITRVHTAPTQTVWNTYTTGTTYVTQHQNTVQGAPSTSSTSSTSQTPEAAQNPPSSAAQADTQASSQSQAPAPAQSSTEATSSAPTFSSSSSAPNQNGPSSDVSSTQSTTSANENGSPSSSTSPAWSPSTVSTATSSSWSSSSSSTWSAPSSSSSAASSSSASSTSTPSSGFEQEILDEHNKKRALHGVQSLSWDSKLAEYAAQYAAKAFSCDNVKLVHSHGPYGENLAVGYDGGAKPVDAWYDEIKYYNFDDPSFSEKTGHFTQLVWKSTSKVGCSRVKCNNEWGQYTICEYSDQRGNVIGTDHATGENYFKENVVKPIKSS</sequence>
<dbReference type="AlphaFoldDB" id="G8Y083"/>
<keyword evidence="3" id="KW-0964">Secreted</keyword>
<dbReference type="FunFam" id="3.40.33.10:FF:000012">
    <property type="entry name" value="Secreted protein PRY1"/>
    <property type="match status" value="1"/>
</dbReference>
<feature type="signal peptide" evidence="6">
    <location>
        <begin position="1"/>
        <end position="21"/>
    </location>
</feature>
<dbReference type="Gene3D" id="3.40.33.10">
    <property type="entry name" value="CAP"/>
    <property type="match status" value="1"/>
</dbReference>
<dbReference type="eggNOG" id="KOG3017">
    <property type="taxonomic scope" value="Eukaryota"/>
</dbReference>
<dbReference type="OMA" id="YEAKPMP"/>
<dbReference type="HOGENOM" id="CLU_035730_3_0_1"/>
<dbReference type="CDD" id="cd05384">
    <property type="entry name" value="CAP_PRY1-like"/>
    <property type="match status" value="1"/>
</dbReference>
<feature type="chain" id="PRO_5003518937" evidence="6">
    <location>
        <begin position="22"/>
        <end position="347"/>
    </location>
</feature>
<dbReference type="InParanoid" id="G8Y083"/>
<comment type="similarity">
    <text evidence="2">Belongs to the CRISP family.</text>
</comment>
<dbReference type="PROSITE" id="PS01009">
    <property type="entry name" value="CRISP_1"/>
    <property type="match status" value="1"/>
</dbReference>
<dbReference type="PANTHER" id="PTHR10334">
    <property type="entry name" value="CYSTEINE-RICH SECRETORY PROTEIN-RELATED"/>
    <property type="match status" value="1"/>
</dbReference>
<feature type="region of interest" description="Disordered" evidence="5">
    <location>
        <begin position="53"/>
        <end position="197"/>
    </location>
</feature>